<dbReference type="AlphaFoldDB" id="A0A423WP54"/>
<dbReference type="PANTHER" id="PTHR47966:SF51">
    <property type="entry name" value="BETA-SITE APP-CLEAVING ENZYME, ISOFORM A-RELATED"/>
    <property type="match status" value="1"/>
</dbReference>
<protein>
    <recommendedName>
        <fullName evidence="5">Peptidase A1 domain-containing protein</fullName>
    </recommendedName>
</protein>
<dbReference type="PROSITE" id="PS51767">
    <property type="entry name" value="PEPTIDASE_A1"/>
    <property type="match status" value="1"/>
</dbReference>
<evidence type="ECO:0000256" key="2">
    <source>
        <dbReference type="PIRSR" id="PIRSR601461-1"/>
    </source>
</evidence>
<comment type="caution">
    <text evidence="6">The sequence shown here is derived from an EMBL/GenBank/DDBJ whole genome shotgun (WGS) entry which is preliminary data.</text>
</comment>
<dbReference type="Gene3D" id="2.40.70.10">
    <property type="entry name" value="Acid Proteases"/>
    <property type="match status" value="2"/>
</dbReference>
<dbReference type="GO" id="GO:0004190">
    <property type="term" value="F:aspartic-type endopeptidase activity"/>
    <property type="evidence" value="ECO:0007669"/>
    <property type="project" value="InterPro"/>
</dbReference>
<evidence type="ECO:0000256" key="4">
    <source>
        <dbReference type="SAM" id="SignalP"/>
    </source>
</evidence>
<dbReference type="InterPro" id="IPR033121">
    <property type="entry name" value="PEPTIDASE_A1"/>
</dbReference>
<dbReference type="SUPFAM" id="SSF50630">
    <property type="entry name" value="Acid proteases"/>
    <property type="match status" value="1"/>
</dbReference>
<name>A0A423WP54_CYTCH</name>
<proteinExistence type="inferred from homology"/>
<feature type="region of interest" description="Disordered" evidence="3">
    <location>
        <begin position="410"/>
        <end position="429"/>
    </location>
</feature>
<dbReference type="STRING" id="252740.A0A423WP54"/>
<dbReference type="GO" id="GO:0006508">
    <property type="term" value="P:proteolysis"/>
    <property type="evidence" value="ECO:0007669"/>
    <property type="project" value="InterPro"/>
</dbReference>
<evidence type="ECO:0000313" key="6">
    <source>
        <dbReference type="EMBL" id="ROW05015.1"/>
    </source>
</evidence>
<dbReference type="Pfam" id="PF00026">
    <property type="entry name" value="Asp"/>
    <property type="match status" value="1"/>
</dbReference>
<accession>A0A423WP54</accession>
<dbReference type="CDD" id="cd05471">
    <property type="entry name" value="pepsin_like"/>
    <property type="match status" value="1"/>
</dbReference>
<dbReference type="InterPro" id="IPR034164">
    <property type="entry name" value="Pepsin-like_dom"/>
</dbReference>
<evidence type="ECO:0000259" key="5">
    <source>
        <dbReference type="PROSITE" id="PS51767"/>
    </source>
</evidence>
<feature type="domain" description="Peptidase A1" evidence="5">
    <location>
        <begin position="57"/>
        <end position="403"/>
    </location>
</feature>
<organism evidence="6 7">
    <name type="scientific">Cytospora chrysosperma</name>
    <name type="common">Cytospora canker fungus</name>
    <name type="synonym">Sphaeria chrysosperma</name>
    <dbReference type="NCBI Taxonomy" id="252740"/>
    <lineage>
        <taxon>Eukaryota</taxon>
        <taxon>Fungi</taxon>
        <taxon>Dikarya</taxon>
        <taxon>Ascomycota</taxon>
        <taxon>Pezizomycotina</taxon>
        <taxon>Sordariomycetes</taxon>
        <taxon>Sordariomycetidae</taxon>
        <taxon>Diaporthales</taxon>
        <taxon>Cytosporaceae</taxon>
        <taxon>Cytospora</taxon>
    </lineage>
</organism>
<dbReference type="InterPro" id="IPR021109">
    <property type="entry name" value="Peptidase_aspartic_dom_sf"/>
</dbReference>
<evidence type="ECO:0000256" key="3">
    <source>
        <dbReference type="SAM" id="MobiDB-lite"/>
    </source>
</evidence>
<gene>
    <name evidence="6" type="ORF">VSDG_00539</name>
</gene>
<reference evidence="6 7" key="1">
    <citation type="submission" date="2015-09" db="EMBL/GenBank/DDBJ databases">
        <title>Host preference determinants of Valsa canker pathogens revealed by comparative genomics.</title>
        <authorList>
            <person name="Yin Z."/>
            <person name="Huang L."/>
        </authorList>
    </citation>
    <scope>NUCLEOTIDE SEQUENCE [LARGE SCALE GENOMIC DNA]</scope>
    <source>
        <strain evidence="6 7">YSFL</strain>
    </source>
</reference>
<feature type="active site" evidence="2">
    <location>
        <position position="75"/>
    </location>
</feature>
<feature type="active site" evidence="2">
    <location>
        <position position="278"/>
    </location>
</feature>
<dbReference type="GO" id="GO:0000324">
    <property type="term" value="C:fungal-type vacuole"/>
    <property type="evidence" value="ECO:0007669"/>
    <property type="project" value="TreeGrafter"/>
</dbReference>
<dbReference type="Proteomes" id="UP000284375">
    <property type="component" value="Unassembled WGS sequence"/>
</dbReference>
<comment type="similarity">
    <text evidence="1">Belongs to the peptidase A1 family.</text>
</comment>
<sequence>MVQYNVLVTWVALTVTSLASPLTRQGVDNAIRRISNGNIINAPLTGWIKNDHTDLQWYTTVSVGTPPQQFNVLIDTGSQGLVLPARNCTSCSTQSLFDPSESSTFSWSPGESGQILFGTGGDTIPFSEPQGAHCTVVTDIASLQGLTATSYNFYLCDQEGPALSSMPNIDGILGLGIQSNSSQSLMWALYGEGLLADPIFGIYTPPGQVNGGELTVGGVDESKFDGELIWLDLDPLSVDHDSWAMDVQTIFINGEQFLVTSNDSISKQPYPRSLAVLDTGTSFIMTPDYEIARDIYAQISPKIYQIDSVGTWGALCSDMEEITPDLTFLFGYDGTTQLNVTIPGDLFNLGPYPGEDGVCQAVINNYQTAQLNDDGRGIWIVGSPLLKNYYTAWDGLELRTGFAALKPTSSSSSTVHEGSSSHSSLHHSC</sequence>
<keyword evidence="7" id="KW-1185">Reference proteome</keyword>
<dbReference type="OrthoDB" id="771136at2759"/>
<feature type="signal peptide" evidence="4">
    <location>
        <begin position="1"/>
        <end position="19"/>
    </location>
</feature>
<dbReference type="EMBL" id="LJZO01000001">
    <property type="protein sequence ID" value="ROW05015.1"/>
    <property type="molecule type" value="Genomic_DNA"/>
</dbReference>
<evidence type="ECO:0000256" key="1">
    <source>
        <dbReference type="ARBA" id="ARBA00007447"/>
    </source>
</evidence>
<dbReference type="PRINTS" id="PR00792">
    <property type="entry name" value="PEPSIN"/>
</dbReference>
<dbReference type="InterPro" id="IPR001461">
    <property type="entry name" value="Aspartic_peptidase_A1"/>
</dbReference>
<feature type="compositionally biased region" description="Low complexity" evidence="3">
    <location>
        <begin position="410"/>
        <end position="423"/>
    </location>
</feature>
<keyword evidence="4" id="KW-0732">Signal</keyword>
<evidence type="ECO:0000313" key="7">
    <source>
        <dbReference type="Proteomes" id="UP000284375"/>
    </source>
</evidence>
<feature type="chain" id="PRO_5019408546" description="Peptidase A1 domain-containing protein" evidence="4">
    <location>
        <begin position="20"/>
        <end position="429"/>
    </location>
</feature>
<dbReference type="PANTHER" id="PTHR47966">
    <property type="entry name" value="BETA-SITE APP-CLEAVING ENZYME, ISOFORM A-RELATED"/>
    <property type="match status" value="1"/>
</dbReference>